<dbReference type="EMBL" id="CP047121">
    <property type="protein sequence ID" value="QHB52969.1"/>
    <property type="molecule type" value="Genomic_DNA"/>
</dbReference>
<reference evidence="2 3" key="1">
    <citation type="submission" date="2019-12" db="EMBL/GenBank/DDBJ databases">
        <title>Lactobacillus hilgardii FLUB.</title>
        <authorList>
            <person name="Gustaw K."/>
        </authorList>
    </citation>
    <scope>NUCLEOTIDE SEQUENCE [LARGE SCALE GENOMIC DNA]</scope>
    <source>
        <strain evidence="2 3">FLUB</strain>
    </source>
</reference>
<feature type="transmembrane region" description="Helical" evidence="1">
    <location>
        <begin position="20"/>
        <end position="38"/>
    </location>
</feature>
<feature type="transmembrane region" description="Helical" evidence="1">
    <location>
        <begin position="44"/>
        <end position="66"/>
    </location>
</feature>
<keyword evidence="1" id="KW-0472">Membrane</keyword>
<protein>
    <submittedName>
        <fullName evidence="2">Uncharacterized protein</fullName>
    </submittedName>
</protein>
<proteinExistence type="predicted"/>
<dbReference type="AlphaFoldDB" id="A0A6P1E8M5"/>
<evidence type="ECO:0000313" key="3">
    <source>
        <dbReference type="Proteomes" id="UP000465035"/>
    </source>
</evidence>
<dbReference type="Proteomes" id="UP000465035">
    <property type="component" value="Chromosome"/>
</dbReference>
<name>A0A6P1E8M5_LENHI</name>
<accession>A0A6P1E8M5</accession>
<organism evidence="2 3">
    <name type="scientific">Lentilactobacillus hilgardii</name>
    <name type="common">Lactobacillus hilgardii</name>
    <dbReference type="NCBI Taxonomy" id="1588"/>
    <lineage>
        <taxon>Bacteria</taxon>
        <taxon>Bacillati</taxon>
        <taxon>Bacillota</taxon>
        <taxon>Bacilli</taxon>
        <taxon>Lactobacillales</taxon>
        <taxon>Lactobacillaceae</taxon>
        <taxon>Lentilactobacillus</taxon>
    </lineage>
</organism>
<evidence type="ECO:0000256" key="1">
    <source>
        <dbReference type="SAM" id="Phobius"/>
    </source>
</evidence>
<gene>
    <name evidence="2" type="ORF">GQR93_12605</name>
</gene>
<evidence type="ECO:0000313" key="2">
    <source>
        <dbReference type="EMBL" id="QHB52969.1"/>
    </source>
</evidence>
<keyword evidence="1" id="KW-1133">Transmembrane helix</keyword>
<sequence>MRYYLKGEIGLNIKITETGISDFVRFLGIVCMASVLWITKQMGMAFWGSGVIVGIVSIFFSPGYFLNKIVFNYFKRLQKKEK</sequence>
<keyword evidence="1" id="KW-0812">Transmembrane</keyword>